<sequence>MFPQFVPSHLQGRLGATLRAVLYGTVALVMFAGSVSANTLDPTALATEGHGHFIIGDSSSQLSFPLASYNGLEFEDAFDEEGDTHGLDLVRRAPAGISSLGNNQYQESTVKMGEVQWWYFPVSGTDSNSTSENQSRDYSKRATTVYLSLTACSKPNLNKTDVTSTAAVPQLKVYLSESVEKPGPDKEGSDQTVHPAEEGYMGTTLSANEDVYIGVMAPNSTEYSGSYTYQIAASTDALFHSVDDTDRLLYLVDSDTNAALLTTKNLTQTDLTSQNYSHWMNMTPPYTMFANNINSTAISGLEKSFCALNQLAQIGTSNVDTSMTTRGAVVRPTEQFYVTGLNKSSTYFGIMARYGNSTSAGNGIIGGGGKVWNPMNFTTKTDDNCAVVYDLPFCSEVAYAVPSNPSLTMTALREIYDENAYSLYKGFNYSLQQIQCNTSSETMFSLAVSCDTCAEAYKQWLCAVTIPRCADFSSNDTFLQIRNAGQSFLNGTSITNSTLSDHPATNKSRNPLIDSEIRPGPYKEILPCQSVCHSLARNCPSALGFSCPVGQWANASYGVRDPNGDITCSYLGAAYYLNAVSSLHGSIWVQLYTVIGFWFSFWNLG</sequence>
<dbReference type="STRING" id="1448320.A0A319DBZ6"/>
<dbReference type="PANTHER" id="PTHR39142:SF1">
    <property type="entry name" value="AEL197CP"/>
    <property type="match status" value="1"/>
</dbReference>
<dbReference type="EMBL" id="KZ825862">
    <property type="protein sequence ID" value="PYH94956.1"/>
    <property type="molecule type" value="Genomic_DNA"/>
</dbReference>
<proteinExistence type="predicted"/>
<keyword evidence="2" id="KW-1185">Reference proteome</keyword>
<dbReference type="AlphaFoldDB" id="A0A319DBZ6"/>
<dbReference type="GO" id="GO:0098703">
    <property type="term" value="P:calcium ion import across plasma membrane"/>
    <property type="evidence" value="ECO:0007669"/>
    <property type="project" value="InterPro"/>
</dbReference>
<dbReference type="PANTHER" id="PTHR39142">
    <property type="entry name" value="MID1P"/>
    <property type="match status" value="1"/>
</dbReference>
<dbReference type="InterPro" id="IPR024338">
    <property type="entry name" value="MID1/Yam8"/>
</dbReference>
<accession>A0A319DBZ6</accession>
<dbReference type="GO" id="GO:0005262">
    <property type="term" value="F:calcium channel activity"/>
    <property type="evidence" value="ECO:0007669"/>
    <property type="project" value="InterPro"/>
</dbReference>
<dbReference type="Pfam" id="PF12929">
    <property type="entry name" value="Mid1"/>
    <property type="match status" value="1"/>
</dbReference>
<name>A0A319DBZ6_9EURO</name>
<protein>
    <submittedName>
        <fullName evidence="1">Cora family metal ion transporter</fullName>
    </submittedName>
</protein>
<gene>
    <name evidence="1" type="ORF">BO71DRAFT_216977</name>
</gene>
<dbReference type="OrthoDB" id="5405745at2759"/>
<dbReference type="VEuPathDB" id="FungiDB:BO71DRAFT_216977"/>
<evidence type="ECO:0000313" key="2">
    <source>
        <dbReference type="Proteomes" id="UP000247810"/>
    </source>
</evidence>
<organism evidence="1 2">
    <name type="scientific">Aspergillus ellipticus CBS 707.79</name>
    <dbReference type="NCBI Taxonomy" id="1448320"/>
    <lineage>
        <taxon>Eukaryota</taxon>
        <taxon>Fungi</taxon>
        <taxon>Dikarya</taxon>
        <taxon>Ascomycota</taxon>
        <taxon>Pezizomycotina</taxon>
        <taxon>Eurotiomycetes</taxon>
        <taxon>Eurotiomycetidae</taxon>
        <taxon>Eurotiales</taxon>
        <taxon>Aspergillaceae</taxon>
        <taxon>Aspergillus</taxon>
        <taxon>Aspergillus subgen. Circumdati</taxon>
    </lineage>
</organism>
<dbReference type="Proteomes" id="UP000247810">
    <property type="component" value="Unassembled WGS sequence"/>
</dbReference>
<evidence type="ECO:0000313" key="1">
    <source>
        <dbReference type="EMBL" id="PYH94956.1"/>
    </source>
</evidence>
<reference evidence="1 2" key="1">
    <citation type="submission" date="2018-02" db="EMBL/GenBank/DDBJ databases">
        <title>The genomes of Aspergillus section Nigri reveals drivers in fungal speciation.</title>
        <authorList>
            <consortium name="DOE Joint Genome Institute"/>
            <person name="Vesth T.C."/>
            <person name="Nybo J."/>
            <person name="Theobald S."/>
            <person name="Brandl J."/>
            <person name="Frisvad J.C."/>
            <person name="Nielsen K.F."/>
            <person name="Lyhne E.K."/>
            <person name="Kogle M.E."/>
            <person name="Kuo A."/>
            <person name="Riley R."/>
            <person name="Clum A."/>
            <person name="Nolan M."/>
            <person name="Lipzen A."/>
            <person name="Salamov A."/>
            <person name="Henrissat B."/>
            <person name="Wiebenga A."/>
            <person name="De vries R.P."/>
            <person name="Grigoriev I.V."/>
            <person name="Mortensen U.H."/>
            <person name="Andersen M.R."/>
            <person name="Baker S.E."/>
        </authorList>
    </citation>
    <scope>NUCLEOTIDE SEQUENCE [LARGE SCALE GENOMIC DNA]</scope>
    <source>
        <strain evidence="1 2">CBS 707.79</strain>
    </source>
</reference>